<organism evidence="1 2">
    <name type="scientific">Haloferula helveola</name>
    <dbReference type="NCBI Taxonomy" id="490095"/>
    <lineage>
        <taxon>Bacteria</taxon>
        <taxon>Pseudomonadati</taxon>
        <taxon>Verrucomicrobiota</taxon>
        <taxon>Verrucomicrobiia</taxon>
        <taxon>Verrucomicrobiales</taxon>
        <taxon>Verrucomicrobiaceae</taxon>
        <taxon>Haloferula</taxon>
    </lineage>
</organism>
<reference evidence="1 2" key="1">
    <citation type="submission" date="2021-06" db="EMBL/GenBank/DDBJ databases">
        <title>Complete genome of Haloferula helveola possessing various polysaccharide degrading enzymes.</title>
        <authorList>
            <person name="Takami H."/>
            <person name="Huang C."/>
            <person name="Hamasaki K."/>
        </authorList>
    </citation>
    <scope>NUCLEOTIDE SEQUENCE [LARGE SCALE GENOMIC DNA]</scope>
    <source>
        <strain evidence="1 2">CN-1</strain>
    </source>
</reference>
<evidence type="ECO:0000313" key="2">
    <source>
        <dbReference type="Proteomes" id="UP001374893"/>
    </source>
</evidence>
<protein>
    <submittedName>
        <fullName evidence="1">Uncharacterized protein</fullName>
    </submittedName>
</protein>
<dbReference type="Proteomes" id="UP001374893">
    <property type="component" value="Chromosome"/>
</dbReference>
<accession>A0ABM7RC98</accession>
<keyword evidence="2" id="KW-1185">Reference proteome</keyword>
<sequence length="80" mass="8743">MVAGSIFGAFPREGLAGREEADSITAGSVAREVPGDTEFHGIGPRIFCNPDPNWCIDKGRPMPRVPARAREARDFSRFQP</sequence>
<dbReference type="EMBL" id="AP024702">
    <property type="protein sequence ID" value="BCX47286.1"/>
    <property type="molecule type" value="Genomic_DNA"/>
</dbReference>
<proteinExistence type="predicted"/>
<evidence type="ECO:0000313" key="1">
    <source>
        <dbReference type="EMBL" id="BCX47286.1"/>
    </source>
</evidence>
<gene>
    <name evidence="1" type="ORF">HAHE_11940</name>
</gene>
<name>A0ABM7RC98_9BACT</name>